<dbReference type="PANTHER" id="PTHR12000">
    <property type="entry name" value="HEMOGLOBINASE FAMILY MEMBER"/>
    <property type="match status" value="1"/>
</dbReference>
<evidence type="ECO:0000313" key="11">
    <source>
        <dbReference type="EMBL" id="CAH1393173.1"/>
    </source>
</evidence>
<dbReference type="PRINTS" id="PR00776">
    <property type="entry name" value="HEMOGLOBNASE"/>
</dbReference>
<dbReference type="EMBL" id="OV725078">
    <property type="protein sequence ID" value="CAH1393173.1"/>
    <property type="molecule type" value="Genomic_DNA"/>
</dbReference>
<evidence type="ECO:0000256" key="8">
    <source>
        <dbReference type="PIRSR" id="PIRSR019663-1"/>
    </source>
</evidence>
<dbReference type="GO" id="GO:0006624">
    <property type="term" value="P:vacuolar protein processing"/>
    <property type="evidence" value="ECO:0007669"/>
    <property type="project" value="TreeGrafter"/>
</dbReference>
<evidence type="ECO:0000256" key="2">
    <source>
        <dbReference type="ARBA" id="ARBA00009941"/>
    </source>
</evidence>
<keyword evidence="4" id="KW-0645">Protease</keyword>
<name>A0A9P0EB26_NEZVI</name>
<protein>
    <recommendedName>
        <fullName evidence="3">legumain</fullName>
        <ecNumber evidence="3">3.4.22.34</ecNumber>
    </recommendedName>
</protein>
<dbReference type="FunFam" id="3.40.50.1460:FF:000006">
    <property type="entry name" value="Legumain"/>
    <property type="match status" value="1"/>
</dbReference>
<dbReference type="Gene3D" id="1.10.132.130">
    <property type="match status" value="1"/>
</dbReference>
<feature type="domain" description="Legumain prodomain" evidence="10">
    <location>
        <begin position="333"/>
        <end position="429"/>
    </location>
</feature>
<reference evidence="11" key="1">
    <citation type="submission" date="2022-01" db="EMBL/GenBank/DDBJ databases">
        <authorList>
            <person name="King R."/>
        </authorList>
    </citation>
    <scope>NUCLEOTIDE SEQUENCE</scope>
</reference>
<evidence type="ECO:0000256" key="6">
    <source>
        <dbReference type="ARBA" id="ARBA00022801"/>
    </source>
</evidence>
<dbReference type="Pfam" id="PF01650">
    <property type="entry name" value="Peptidase_C13"/>
    <property type="match status" value="1"/>
</dbReference>
<dbReference type="GO" id="GO:0051603">
    <property type="term" value="P:proteolysis involved in protein catabolic process"/>
    <property type="evidence" value="ECO:0007669"/>
    <property type="project" value="TreeGrafter"/>
</dbReference>
<feature type="active site" evidence="8">
    <location>
        <position position="147"/>
    </location>
</feature>
<dbReference type="PIRSF" id="PIRSF019663">
    <property type="entry name" value="Legumain"/>
    <property type="match status" value="1"/>
</dbReference>
<dbReference type="Gene3D" id="3.40.50.1460">
    <property type="match status" value="1"/>
</dbReference>
<dbReference type="AlphaFoldDB" id="A0A9P0EB26"/>
<accession>A0A9P0EB26</accession>
<feature type="chain" id="PRO_5040446090" description="legumain" evidence="9">
    <location>
        <begin position="20"/>
        <end position="444"/>
    </location>
</feature>
<dbReference type="GO" id="GO:0004197">
    <property type="term" value="F:cysteine-type endopeptidase activity"/>
    <property type="evidence" value="ECO:0007669"/>
    <property type="project" value="UniProtKB-EC"/>
</dbReference>
<dbReference type="OrthoDB" id="192611at2759"/>
<evidence type="ECO:0000256" key="1">
    <source>
        <dbReference type="ARBA" id="ARBA00000810"/>
    </source>
</evidence>
<dbReference type="InterPro" id="IPR046427">
    <property type="entry name" value="Legumain_prodom_sf"/>
</dbReference>
<gene>
    <name evidence="11" type="ORF">NEZAVI_LOCUS3883</name>
</gene>
<sequence>MRVYLSILCFVAAVSYAASEGVLFGPNTWAVLVAGSNGWWNYRHQADVCHAYHSLIEKGVLPEKIITIMYDDIAQNSQNPKKGTIINRPDGPDVYHDVVIDYSGKAVTAKNFLKIIEGDEVGMENIGSGKVLKSNENDTVFINFVDHGGAGVLGFPSTLLKAADLIASLNKMSKSNMFDKLILFIEACESGSIFDGFIDHLPNVFVSTAAAGDESSWGWYCDDKKFGTCFGDLYSINWMERLDKLKTSESLFDNYNAIRTKTTKSHVQLYGDYKLGFLQQFESAEAEDEYLEEYPESQKEHKGVDSRDIPLYFARKELEAAKEPANIILKKERLEKIIESRGFADNLISKILKEYTEGDVVSQQDLETKRSKLNMDMFSCYDDLLTAFGTDCFSIPENTYIMKHLYKLANICVRDESSVKAVAAIQTVCLEEMQAINRLDFHIE</sequence>
<dbReference type="InterPro" id="IPR048501">
    <property type="entry name" value="Legum_prodom"/>
</dbReference>
<organism evidence="11 12">
    <name type="scientific">Nezara viridula</name>
    <name type="common">Southern green stink bug</name>
    <name type="synonym">Cimex viridulus</name>
    <dbReference type="NCBI Taxonomy" id="85310"/>
    <lineage>
        <taxon>Eukaryota</taxon>
        <taxon>Metazoa</taxon>
        <taxon>Ecdysozoa</taxon>
        <taxon>Arthropoda</taxon>
        <taxon>Hexapoda</taxon>
        <taxon>Insecta</taxon>
        <taxon>Pterygota</taxon>
        <taxon>Neoptera</taxon>
        <taxon>Paraneoptera</taxon>
        <taxon>Hemiptera</taxon>
        <taxon>Heteroptera</taxon>
        <taxon>Panheteroptera</taxon>
        <taxon>Pentatomomorpha</taxon>
        <taxon>Pentatomoidea</taxon>
        <taxon>Pentatomidae</taxon>
        <taxon>Pentatominae</taxon>
        <taxon>Nezara</taxon>
    </lineage>
</organism>
<evidence type="ECO:0000256" key="9">
    <source>
        <dbReference type="SAM" id="SignalP"/>
    </source>
</evidence>
<comment type="similarity">
    <text evidence="2">Belongs to the peptidase C13 family.</text>
</comment>
<feature type="signal peptide" evidence="9">
    <location>
        <begin position="1"/>
        <end position="19"/>
    </location>
</feature>
<keyword evidence="7" id="KW-0788">Thiol protease</keyword>
<dbReference type="GO" id="GO:0005773">
    <property type="term" value="C:vacuole"/>
    <property type="evidence" value="ECO:0007669"/>
    <property type="project" value="GOC"/>
</dbReference>
<evidence type="ECO:0000256" key="7">
    <source>
        <dbReference type="ARBA" id="ARBA00022807"/>
    </source>
</evidence>
<feature type="active site" description="Nucleophile" evidence="8">
    <location>
        <position position="188"/>
    </location>
</feature>
<keyword evidence="5 9" id="KW-0732">Signal</keyword>
<evidence type="ECO:0000256" key="3">
    <source>
        <dbReference type="ARBA" id="ARBA00012628"/>
    </source>
</evidence>
<evidence type="ECO:0000259" key="10">
    <source>
        <dbReference type="Pfam" id="PF20985"/>
    </source>
</evidence>
<keyword evidence="6" id="KW-0378">Hydrolase</keyword>
<dbReference type="CDD" id="cd21115">
    <property type="entry name" value="legumain_C"/>
    <property type="match status" value="1"/>
</dbReference>
<dbReference type="InterPro" id="IPR001096">
    <property type="entry name" value="Peptidase_C13"/>
</dbReference>
<evidence type="ECO:0000313" key="12">
    <source>
        <dbReference type="Proteomes" id="UP001152798"/>
    </source>
</evidence>
<comment type="catalytic activity">
    <reaction evidence="1">
        <text>Hydrolysis of proteins and small molecule substrates at -Asn-|-Xaa- bonds.</text>
        <dbReference type="EC" id="3.4.22.34"/>
    </reaction>
</comment>
<proteinExistence type="inferred from homology"/>
<dbReference type="EC" id="3.4.22.34" evidence="3"/>
<dbReference type="Pfam" id="PF20985">
    <property type="entry name" value="Legum_prodom"/>
    <property type="match status" value="1"/>
</dbReference>
<keyword evidence="12" id="KW-1185">Reference proteome</keyword>
<dbReference type="PANTHER" id="PTHR12000:SF42">
    <property type="entry name" value="LEGUMAIN"/>
    <property type="match status" value="1"/>
</dbReference>
<evidence type="ECO:0000256" key="5">
    <source>
        <dbReference type="ARBA" id="ARBA00022729"/>
    </source>
</evidence>
<evidence type="ECO:0000256" key="4">
    <source>
        <dbReference type="ARBA" id="ARBA00022670"/>
    </source>
</evidence>
<dbReference type="Proteomes" id="UP001152798">
    <property type="component" value="Chromosome 2"/>
</dbReference>